<dbReference type="AlphaFoldDB" id="A0A8J3RRF8"/>
<protein>
    <submittedName>
        <fullName evidence="1">Uncharacterized protein</fullName>
    </submittedName>
</protein>
<proteinExistence type="predicted"/>
<reference evidence="1 2" key="1">
    <citation type="submission" date="2021-01" db="EMBL/GenBank/DDBJ databases">
        <title>Whole genome shotgun sequence of Planobispora longispora NBRC 13918.</title>
        <authorList>
            <person name="Komaki H."/>
            <person name="Tamura T."/>
        </authorList>
    </citation>
    <scope>NUCLEOTIDE SEQUENCE [LARGE SCALE GENOMIC DNA]</scope>
    <source>
        <strain evidence="1 2">NBRC 13918</strain>
    </source>
</reference>
<dbReference type="EMBL" id="BOOH01000052">
    <property type="protein sequence ID" value="GIH79829.1"/>
    <property type="molecule type" value="Genomic_DNA"/>
</dbReference>
<evidence type="ECO:0000313" key="2">
    <source>
        <dbReference type="Proteomes" id="UP000616724"/>
    </source>
</evidence>
<accession>A0A8J3RRF8</accession>
<keyword evidence="2" id="KW-1185">Reference proteome</keyword>
<name>A0A8J3RRF8_9ACTN</name>
<dbReference type="Proteomes" id="UP000616724">
    <property type="component" value="Unassembled WGS sequence"/>
</dbReference>
<comment type="caution">
    <text evidence="1">The sequence shown here is derived from an EMBL/GenBank/DDBJ whole genome shotgun (WGS) entry which is preliminary data.</text>
</comment>
<gene>
    <name evidence="1" type="ORF">Plo01_62580</name>
</gene>
<evidence type="ECO:0000313" key="1">
    <source>
        <dbReference type="EMBL" id="GIH79829.1"/>
    </source>
</evidence>
<sequence length="72" mass="7057">MQVDDGQWVQVLAVAVVEGAMGPVPLVGAVGVASSADALDALMAGSAEPFEPEADVLGGEPVELLGAGVGIR</sequence>
<organism evidence="1 2">
    <name type="scientific">Planobispora longispora</name>
    <dbReference type="NCBI Taxonomy" id="28887"/>
    <lineage>
        <taxon>Bacteria</taxon>
        <taxon>Bacillati</taxon>
        <taxon>Actinomycetota</taxon>
        <taxon>Actinomycetes</taxon>
        <taxon>Streptosporangiales</taxon>
        <taxon>Streptosporangiaceae</taxon>
        <taxon>Planobispora</taxon>
    </lineage>
</organism>